<keyword evidence="3" id="KW-0326">Glycosidase</keyword>
<evidence type="ECO:0000256" key="2">
    <source>
        <dbReference type="ARBA" id="ARBA00022801"/>
    </source>
</evidence>
<sequence>MTEAGFHPSSSPSFKPGSTRSSAHDWTEDATGGNIRIHGRHFIDAWGRVCALRGVNLSGSSKTPVNHDPETWLHDHRNVTFVGRPFPLDEAREHFARLRRWGLTFIRFMVTWEALEHAGPGQYDTEYLTYLRSIFALLPQFGMTAFVSMHQDVWSRYSGGSGAPGWTLELAGFDLTALEETGAAYIGGVKVPGVEVDRGRWPTGYQKLACSTMNTLFWAGEMFAPKMLVDRNGEKVHVQTFLQDAYLDCYDWLVNGLNGLEGIVGFEIMNEPHTGYIGLPSMHQFDYNTDLHLNDVPSALQSFMLGAGYPTLVPHWTRSFPMPTSLKSRNMRNLNGRKVWRADGPTAGQCIWESHGVWGYDKAKKEGVVLKEAYFTRRPSDGEPVNWYTDCWYPFVTRWAKRVRSIAGEDKIVFAEGIPNEFCPRSWTPDKRPANMVFAPHWYDLNALFAKAFSRLSINVQGLSRGLPVWKAFYWGHNSARENYALQLKTIVEEGYKSLGENPVLIGETGIPMDMNEKEAFSTRDFAWQERMMDALVTGLERALVGFTLWNYNPDNVDSHGDHWNGENFSWFSKQEYLEKRREKAGFQLRLDQNNEKLDEGGRILHAVVRPYAAKVAGIPLRQDYEMNTGVWKFEWANPSHEPRAGDTSGSVAKPPLSHIPIRARETEVFVPLFLSKGRKLLITYSSSKDAQAECDWSYDASRQTLFVVPEDKTPGAVHRLKVEFDTPLERRFKVHSSIWMDFWHWWAGFMGIIFGLIWVLVL</sequence>
<dbReference type="InterPro" id="IPR018087">
    <property type="entry name" value="Glyco_hydro_5_CS"/>
</dbReference>
<reference evidence="7 8" key="1">
    <citation type="submission" date="2014-04" db="EMBL/GenBank/DDBJ databases">
        <authorList>
            <consortium name="DOE Joint Genome Institute"/>
            <person name="Kuo A."/>
            <person name="Girlanda M."/>
            <person name="Perotto S."/>
            <person name="Kohler A."/>
            <person name="Nagy L.G."/>
            <person name="Floudas D."/>
            <person name="Copeland A."/>
            <person name="Barry K.W."/>
            <person name="Cichocki N."/>
            <person name="Veneault-Fourrey C."/>
            <person name="LaButti K."/>
            <person name="Lindquist E.A."/>
            <person name="Lipzen A."/>
            <person name="Lundell T."/>
            <person name="Morin E."/>
            <person name="Murat C."/>
            <person name="Sun H."/>
            <person name="Tunlid A."/>
            <person name="Henrissat B."/>
            <person name="Grigoriev I.V."/>
            <person name="Hibbett D.S."/>
            <person name="Martin F."/>
            <person name="Nordberg H.P."/>
            <person name="Cantor M.N."/>
            <person name="Hua S.X."/>
        </authorList>
    </citation>
    <scope>NUCLEOTIDE SEQUENCE [LARGE SCALE GENOMIC DNA]</scope>
    <source>
        <strain evidence="7 8">MUT 4182</strain>
    </source>
</reference>
<name>A0A0C3QC73_9AGAM</name>
<dbReference type="PANTHER" id="PTHR31308:SF5">
    <property type="entry name" value="ERGOSTERYL-BETA-GLUCOSIDASE"/>
    <property type="match status" value="1"/>
</dbReference>
<dbReference type="InterPro" id="IPR052066">
    <property type="entry name" value="Glycosphingolipid_Hydrolases"/>
</dbReference>
<dbReference type="SUPFAM" id="SSF51445">
    <property type="entry name" value="(Trans)glycosidases"/>
    <property type="match status" value="1"/>
</dbReference>
<dbReference type="InterPro" id="IPR013780">
    <property type="entry name" value="Glyco_hydro_b"/>
</dbReference>
<dbReference type="GO" id="GO:0050295">
    <property type="term" value="F:steryl-beta-glucosidase activity"/>
    <property type="evidence" value="ECO:0007669"/>
    <property type="project" value="TreeGrafter"/>
</dbReference>
<proteinExistence type="inferred from homology"/>
<dbReference type="InterPro" id="IPR041036">
    <property type="entry name" value="GH5_C"/>
</dbReference>
<evidence type="ECO:0000256" key="3">
    <source>
        <dbReference type="ARBA" id="ARBA00023295"/>
    </source>
</evidence>
<keyword evidence="2 7" id="KW-0378">Hydrolase</keyword>
<organism evidence="7 8">
    <name type="scientific">Tulasnella calospora MUT 4182</name>
    <dbReference type="NCBI Taxonomy" id="1051891"/>
    <lineage>
        <taxon>Eukaryota</taxon>
        <taxon>Fungi</taxon>
        <taxon>Dikarya</taxon>
        <taxon>Basidiomycota</taxon>
        <taxon>Agaricomycotina</taxon>
        <taxon>Agaricomycetes</taxon>
        <taxon>Cantharellales</taxon>
        <taxon>Tulasnellaceae</taxon>
        <taxon>Tulasnella</taxon>
    </lineage>
</organism>
<evidence type="ECO:0000313" key="8">
    <source>
        <dbReference type="Proteomes" id="UP000054248"/>
    </source>
</evidence>
<dbReference type="AlphaFoldDB" id="A0A0C3QC73"/>
<dbReference type="PROSITE" id="PS00659">
    <property type="entry name" value="GLYCOSYL_HYDROL_F5"/>
    <property type="match status" value="1"/>
</dbReference>
<evidence type="ECO:0000313" key="7">
    <source>
        <dbReference type="EMBL" id="KIO28260.1"/>
    </source>
</evidence>
<feature type="domain" description="Glycoside hydrolase family 5 C-terminal" evidence="6">
    <location>
        <begin position="610"/>
        <end position="723"/>
    </location>
</feature>
<keyword evidence="5" id="KW-0472">Membrane</keyword>
<keyword evidence="5" id="KW-1133">Transmembrane helix</keyword>
<reference evidence="8" key="2">
    <citation type="submission" date="2015-01" db="EMBL/GenBank/DDBJ databases">
        <title>Evolutionary Origins and Diversification of the Mycorrhizal Mutualists.</title>
        <authorList>
            <consortium name="DOE Joint Genome Institute"/>
            <consortium name="Mycorrhizal Genomics Consortium"/>
            <person name="Kohler A."/>
            <person name="Kuo A."/>
            <person name="Nagy L.G."/>
            <person name="Floudas D."/>
            <person name="Copeland A."/>
            <person name="Barry K.W."/>
            <person name="Cichocki N."/>
            <person name="Veneault-Fourrey C."/>
            <person name="LaButti K."/>
            <person name="Lindquist E.A."/>
            <person name="Lipzen A."/>
            <person name="Lundell T."/>
            <person name="Morin E."/>
            <person name="Murat C."/>
            <person name="Riley R."/>
            <person name="Ohm R."/>
            <person name="Sun H."/>
            <person name="Tunlid A."/>
            <person name="Henrissat B."/>
            <person name="Grigoriev I.V."/>
            <person name="Hibbett D.S."/>
            <person name="Martin F."/>
        </authorList>
    </citation>
    <scope>NUCLEOTIDE SEQUENCE [LARGE SCALE GENOMIC DNA]</scope>
    <source>
        <strain evidence="8">MUT 4182</strain>
    </source>
</reference>
<dbReference type="Pfam" id="PF18564">
    <property type="entry name" value="Glyco_hydro_5_C"/>
    <property type="match status" value="1"/>
</dbReference>
<evidence type="ECO:0000259" key="6">
    <source>
        <dbReference type="Pfam" id="PF18564"/>
    </source>
</evidence>
<dbReference type="PANTHER" id="PTHR31308">
    <property type="match status" value="1"/>
</dbReference>
<dbReference type="EMBL" id="KN822996">
    <property type="protein sequence ID" value="KIO28260.1"/>
    <property type="molecule type" value="Genomic_DNA"/>
</dbReference>
<dbReference type="HOGENOM" id="CLU_009024_1_0_1"/>
<accession>A0A0C3QC73</accession>
<evidence type="ECO:0000256" key="5">
    <source>
        <dbReference type="SAM" id="Phobius"/>
    </source>
</evidence>
<dbReference type="GO" id="GO:1904462">
    <property type="term" value="P:ergosteryl 3-beta-D-glucoside catabolic process"/>
    <property type="evidence" value="ECO:0007669"/>
    <property type="project" value="TreeGrafter"/>
</dbReference>
<feature type="compositionally biased region" description="Polar residues" evidence="4">
    <location>
        <begin position="8"/>
        <end position="21"/>
    </location>
</feature>
<dbReference type="STRING" id="1051891.A0A0C3QC73"/>
<evidence type="ECO:0000256" key="4">
    <source>
        <dbReference type="SAM" id="MobiDB-lite"/>
    </source>
</evidence>
<dbReference type="Gene3D" id="2.60.40.1180">
    <property type="entry name" value="Golgi alpha-mannosidase II"/>
    <property type="match status" value="1"/>
</dbReference>
<dbReference type="OrthoDB" id="9971853at2759"/>
<dbReference type="GO" id="GO:0005975">
    <property type="term" value="P:carbohydrate metabolic process"/>
    <property type="evidence" value="ECO:0007669"/>
    <property type="project" value="InterPro"/>
</dbReference>
<dbReference type="InterPro" id="IPR017853">
    <property type="entry name" value="GH"/>
</dbReference>
<protein>
    <submittedName>
        <fullName evidence="7">Glycoside hydrolase family 5 protein</fullName>
    </submittedName>
</protein>
<evidence type="ECO:0000256" key="1">
    <source>
        <dbReference type="ARBA" id="ARBA00005641"/>
    </source>
</evidence>
<dbReference type="Proteomes" id="UP000054248">
    <property type="component" value="Unassembled WGS sequence"/>
</dbReference>
<feature type="transmembrane region" description="Helical" evidence="5">
    <location>
        <begin position="743"/>
        <end position="762"/>
    </location>
</feature>
<feature type="region of interest" description="Disordered" evidence="4">
    <location>
        <begin position="1"/>
        <end position="30"/>
    </location>
</feature>
<keyword evidence="8" id="KW-1185">Reference proteome</keyword>
<keyword evidence="5" id="KW-0812">Transmembrane</keyword>
<gene>
    <name evidence="7" type="ORF">M407DRAFT_22474</name>
</gene>
<dbReference type="Gene3D" id="3.20.20.80">
    <property type="entry name" value="Glycosidases"/>
    <property type="match status" value="2"/>
</dbReference>
<comment type="similarity">
    <text evidence="1">Belongs to the glycosyl hydrolase 5 (cellulase A) family.</text>
</comment>